<feature type="domain" description="Xylose isomerase-like TIM barrel" evidence="2">
    <location>
        <begin position="32"/>
        <end position="259"/>
    </location>
</feature>
<keyword evidence="1 3" id="KW-0413">Isomerase</keyword>
<dbReference type="AlphaFoldDB" id="A0A081RGV3"/>
<dbReference type="GO" id="GO:0046487">
    <property type="term" value="P:glyoxylate metabolic process"/>
    <property type="evidence" value="ECO:0007669"/>
    <property type="project" value="TreeGrafter"/>
</dbReference>
<proteinExistence type="predicted"/>
<dbReference type="eggNOG" id="COG3622">
    <property type="taxonomic scope" value="Bacteria"/>
</dbReference>
<gene>
    <name evidence="3" type="ORF">BV95_01234</name>
</gene>
<dbReference type="OrthoDB" id="9786584at2"/>
<dbReference type="InterPro" id="IPR050417">
    <property type="entry name" value="Sugar_Epim/Isomerase"/>
</dbReference>
<dbReference type="RefSeq" id="WP_156028583.1">
    <property type="nucleotide sequence ID" value="NZ_JFHR01000010.1"/>
</dbReference>
<reference evidence="3 4" key="1">
    <citation type="submission" date="2014-02" db="EMBL/GenBank/DDBJ databases">
        <title>Whole genome sequence of Sphingobium chlorophenolicum NBRC 16172.</title>
        <authorList>
            <person name="Gan H.M."/>
            <person name="Gan H.Y."/>
            <person name="Chew T.H."/>
            <person name="Savka M.A."/>
        </authorList>
    </citation>
    <scope>NUCLEOTIDE SEQUENCE [LARGE SCALE GENOMIC DNA]</scope>
    <source>
        <strain evidence="3 4">NBRC 16172</strain>
    </source>
</reference>
<dbReference type="Proteomes" id="UP000028411">
    <property type="component" value="Unassembled WGS sequence"/>
</dbReference>
<dbReference type="PATRIC" id="fig|46429.4.peg.1196"/>
<dbReference type="PANTHER" id="PTHR43489">
    <property type="entry name" value="ISOMERASE"/>
    <property type="match status" value="1"/>
</dbReference>
<dbReference type="InterPro" id="IPR036237">
    <property type="entry name" value="Xyl_isomerase-like_sf"/>
</dbReference>
<dbReference type="Pfam" id="PF01261">
    <property type="entry name" value="AP_endonuc_2"/>
    <property type="match status" value="1"/>
</dbReference>
<protein>
    <submittedName>
        <fullName evidence="3">Xylose isomerase domain-containing protein TIM barrel</fullName>
    </submittedName>
</protein>
<comment type="caution">
    <text evidence="3">The sequence shown here is derived from an EMBL/GenBank/DDBJ whole genome shotgun (WGS) entry which is preliminary data.</text>
</comment>
<evidence type="ECO:0000313" key="3">
    <source>
        <dbReference type="EMBL" id="KEQ54426.1"/>
    </source>
</evidence>
<dbReference type="PANTHER" id="PTHR43489:SF6">
    <property type="entry name" value="HYDROXYPYRUVATE ISOMERASE-RELATED"/>
    <property type="match status" value="1"/>
</dbReference>
<name>A0A081RGV3_SPHCR</name>
<evidence type="ECO:0000256" key="1">
    <source>
        <dbReference type="ARBA" id="ARBA00023235"/>
    </source>
</evidence>
<dbReference type="EMBL" id="JFHR01000010">
    <property type="protein sequence ID" value="KEQ54426.1"/>
    <property type="molecule type" value="Genomic_DNA"/>
</dbReference>
<evidence type="ECO:0000313" key="4">
    <source>
        <dbReference type="Proteomes" id="UP000028411"/>
    </source>
</evidence>
<organism evidence="3 4">
    <name type="scientific">Sphingobium chlorophenolicum</name>
    <dbReference type="NCBI Taxonomy" id="46429"/>
    <lineage>
        <taxon>Bacteria</taxon>
        <taxon>Pseudomonadati</taxon>
        <taxon>Pseudomonadota</taxon>
        <taxon>Alphaproteobacteria</taxon>
        <taxon>Sphingomonadales</taxon>
        <taxon>Sphingomonadaceae</taxon>
        <taxon>Sphingobium</taxon>
    </lineage>
</organism>
<accession>A0A081RGV3</accession>
<dbReference type="GO" id="GO:0008903">
    <property type="term" value="F:hydroxypyruvate isomerase activity"/>
    <property type="evidence" value="ECO:0007669"/>
    <property type="project" value="TreeGrafter"/>
</dbReference>
<dbReference type="InterPro" id="IPR013022">
    <property type="entry name" value="Xyl_isomerase-like_TIM-brl"/>
</dbReference>
<dbReference type="Gene3D" id="3.20.20.150">
    <property type="entry name" value="Divalent-metal-dependent TIM barrel enzymes"/>
    <property type="match status" value="1"/>
</dbReference>
<evidence type="ECO:0000259" key="2">
    <source>
        <dbReference type="Pfam" id="PF01261"/>
    </source>
</evidence>
<dbReference type="SUPFAM" id="SSF51658">
    <property type="entry name" value="Xylose isomerase-like"/>
    <property type="match status" value="1"/>
</dbReference>
<sequence>MRFAAHLGIADPDAPLLAATAGSVDPVAQIDCAARLGFAGITDNGLKARAPEVRQRMGLALRDHGMEMGSFTHDMPGVEPPFFWGAPVSDMEAAMAASLAAAEHVGGGSINAILLDCGAPLAEQLARAVDNLAAAATLAAERGVALAVEMVSRERVPLALVEGVAGVAAIARSAGVGLILDSCHCHCAGDDMAAAILAQADILRAVQIADMPGRVEPGAGVIDFAPIMAALRRIGWDGLVEAELMPKGPGVEGEAAAVAALRALG</sequence>